<keyword evidence="1" id="KW-0472">Membrane</keyword>
<evidence type="ECO:0000256" key="1">
    <source>
        <dbReference type="SAM" id="Phobius"/>
    </source>
</evidence>
<dbReference type="OrthoDB" id="5959671at2"/>
<accession>A0A167HC10</accession>
<name>A0A167HC10_9GAMM</name>
<reference evidence="2 3" key="1">
    <citation type="submission" date="2016-04" db="EMBL/GenBank/DDBJ databases">
        <title>Complete genome sequence of Dokdonella koreensis DS-123T.</title>
        <authorList>
            <person name="Kim J.F."/>
            <person name="Lee H."/>
            <person name="Kwak M.-J."/>
        </authorList>
    </citation>
    <scope>NUCLEOTIDE SEQUENCE [LARGE SCALE GENOMIC DNA]</scope>
    <source>
        <strain evidence="2 3">DS-123</strain>
    </source>
</reference>
<organism evidence="2 3">
    <name type="scientific">Dokdonella koreensis DS-123</name>
    <dbReference type="NCBI Taxonomy" id="1300342"/>
    <lineage>
        <taxon>Bacteria</taxon>
        <taxon>Pseudomonadati</taxon>
        <taxon>Pseudomonadota</taxon>
        <taxon>Gammaproteobacteria</taxon>
        <taxon>Lysobacterales</taxon>
        <taxon>Rhodanobacteraceae</taxon>
        <taxon>Dokdonella</taxon>
    </lineage>
</organism>
<dbReference type="PATRIC" id="fig|1300342.3.peg.3720"/>
<proteinExistence type="predicted"/>
<evidence type="ECO:0000313" key="3">
    <source>
        <dbReference type="Proteomes" id="UP000076830"/>
    </source>
</evidence>
<evidence type="ECO:0000313" key="2">
    <source>
        <dbReference type="EMBL" id="ANB19793.1"/>
    </source>
</evidence>
<feature type="transmembrane region" description="Helical" evidence="1">
    <location>
        <begin position="45"/>
        <end position="65"/>
    </location>
</feature>
<dbReference type="STRING" id="1300342.I596_3810"/>
<protein>
    <recommendedName>
        <fullName evidence="4">Transmembrane protein</fullName>
    </recommendedName>
</protein>
<dbReference type="Proteomes" id="UP000076830">
    <property type="component" value="Chromosome"/>
</dbReference>
<keyword evidence="1" id="KW-1133">Transmembrane helix</keyword>
<dbReference type="RefSeq" id="WP_067651117.1">
    <property type="nucleotide sequence ID" value="NZ_CP015249.1"/>
</dbReference>
<sequence>MSDLRFATDRLFPPVLDGLPEFTPDAALWSRIESARRQQLGRRRWTRAGGSLAAAAVFAAALVVLPRPTPAPVASDALAGRLQQSQALEQEWSRLDPQPALAAGMPPGSVSLRRIDAALQAAYDRGAGDEELAPLWEARNQALRVLIENRRDAVVTVRI</sequence>
<keyword evidence="3" id="KW-1185">Reference proteome</keyword>
<dbReference type="AlphaFoldDB" id="A0A167HC10"/>
<dbReference type="EMBL" id="CP015249">
    <property type="protein sequence ID" value="ANB19793.1"/>
    <property type="molecule type" value="Genomic_DNA"/>
</dbReference>
<dbReference type="KEGG" id="dko:I596_3810"/>
<keyword evidence="1" id="KW-0812">Transmembrane</keyword>
<evidence type="ECO:0008006" key="4">
    <source>
        <dbReference type="Google" id="ProtNLM"/>
    </source>
</evidence>
<gene>
    <name evidence="2" type="ORF">I596_3810</name>
</gene>